<name>A0A7J7KHD1_BUGNE</name>
<dbReference type="Proteomes" id="UP000593567">
    <property type="component" value="Unassembled WGS sequence"/>
</dbReference>
<feature type="transmembrane region" description="Helical" evidence="7">
    <location>
        <begin position="84"/>
        <end position="104"/>
    </location>
</feature>
<evidence type="ECO:0000256" key="5">
    <source>
        <dbReference type="ARBA" id="ARBA00023180"/>
    </source>
</evidence>
<comment type="caution">
    <text evidence="8">The sequence shown here is derived from an EMBL/GenBank/DDBJ whole genome shotgun (WGS) entry which is preliminary data.</text>
</comment>
<dbReference type="GO" id="GO:0008292">
    <property type="term" value="P:acetylcholine biosynthetic process"/>
    <property type="evidence" value="ECO:0007669"/>
    <property type="project" value="TreeGrafter"/>
</dbReference>
<dbReference type="EMBL" id="VXIV02000492">
    <property type="protein sequence ID" value="KAF6037979.1"/>
    <property type="molecule type" value="Genomic_DNA"/>
</dbReference>
<evidence type="ECO:0000256" key="7">
    <source>
        <dbReference type="SAM" id="Phobius"/>
    </source>
</evidence>
<feature type="transmembrane region" description="Helical" evidence="7">
    <location>
        <begin position="53"/>
        <end position="72"/>
    </location>
</feature>
<evidence type="ECO:0000256" key="6">
    <source>
        <dbReference type="ARBA" id="ARBA00023201"/>
    </source>
</evidence>
<keyword evidence="2" id="KW-0769">Symport</keyword>
<evidence type="ECO:0000313" key="9">
    <source>
        <dbReference type="Proteomes" id="UP000593567"/>
    </source>
</evidence>
<accession>A0A7J7KHD1</accession>
<sequence>MELGNIVIGSIVSLVLFYLFVIFVGVASAIWFRRKFKVNGNNISFQIVAGRKLGSVVGWLTMSATMVGGGFLNGTAEMVALDGLVWTIPPFGICVGLTIGCLILC</sequence>
<keyword evidence="7" id="KW-0472">Membrane</keyword>
<keyword evidence="7" id="KW-1133">Transmembrane helix</keyword>
<evidence type="ECO:0000256" key="3">
    <source>
        <dbReference type="ARBA" id="ARBA00023053"/>
    </source>
</evidence>
<dbReference type="GO" id="GO:0005886">
    <property type="term" value="C:plasma membrane"/>
    <property type="evidence" value="ECO:0007669"/>
    <property type="project" value="TreeGrafter"/>
</dbReference>
<dbReference type="PANTHER" id="PTHR45897">
    <property type="entry name" value="HIGH-AFFINITY CHOLINE TRANSPORTER 1"/>
    <property type="match status" value="1"/>
</dbReference>
<gene>
    <name evidence="8" type="ORF">EB796_003731</name>
</gene>
<evidence type="ECO:0000313" key="8">
    <source>
        <dbReference type="EMBL" id="KAF6037979.1"/>
    </source>
</evidence>
<evidence type="ECO:0000256" key="2">
    <source>
        <dbReference type="ARBA" id="ARBA00022847"/>
    </source>
</evidence>
<dbReference type="AlphaFoldDB" id="A0A7J7KHD1"/>
<keyword evidence="3" id="KW-0915">Sodium</keyword>
<dbReference type="OrthoDB" id="546820at2759"/>
<keyword evidence="1" id="KW-0813">Transport</keyword>
<evidence type="ECO:0000256" key="4">
    <source>
        <dbReference type="ARBA" id="ARBA00023065"/>
    </source>
</evidence>
<keyword evidence="7" id="KW-0812">Transmembrane</keyword>
<organism evidence="8 9">
    <name type="scientific">Bugula neritina</name>
    <name type="common">Brown bryozoan</name>
    <name type="synonym">Sertularia neritina</name>
    <dbReference type="NCBI Taxonomy" id="10212"/>
    <lineage>
        <taxon>Eukaryota</taxon>
        <taxon>Metazoa</taxon>
        <taxon>Spiralia</taxon>
        <taxon>Lophotrochozoa</taxon>
        <taxon>Bryozoa</taxon>
        <taxon>Gymnolaemata</taxon>
        <taxon>Cheilostomatida</taxon>
        <taxon>Flustrina</taxon>
        <taxon>Buguloidea</taxon>
        <taxon>Bugulidae</taxon>
        <taxon>Bugula</taxon>
    </lineage>
</organism>
<keyword evidence="9" id="KW-1185">Reference proteome</keyword>
<dbReference type="InterPro" id="IPR001734">
    <property type="entry name" value="Na/solute_symporter"/>
</dbReference>
<keyword evidence="5" id="KW-0325">Glycoprotein</keyword>
<keyword evidence="6" id="KW-0739">Sodium transport</keyword>
<dbReference type="PROSITE" id="PS50283">
    <property type="entry name" value="NA_SOLUT_SYMP_3"/>
    <property type="match status" value="1"/>
</dbReference>
<feature type="transmembrane region" description="Helical" evidence="7">
    <location>
        <begin position="6"/>
        <end position="32"/>
    </location>
</feature>
<evidence type="ECO:0008006" key="10">
    <source>
        <dbReference type="Google" id="ProtNLM"/>
    </source>
</evidence>
<keyword evidence="4" id="KW-0406">Ion transport</keyword>
<reference evidence="8" key="1">
    <citation type="submission" date="2020-06" db="EMBL/GenBank/DDBJ databases">
        <title>Draft genome of Bugula neritina, a colonial animal packing powerful symbionts and potential medicines.</title>
        <authorList>
            <person name="Rayko M."/>
        </authorList>
    </citation>
    <scope>NUCLEOTIDE SEQUENCE [LARGE SCALE GENOMIC DNA]</scope>
    <source>
        <strain evidence="8">Kwan_BN1</strain>
    </source>
</reference>
<evidence type="ECO:0000256" key="1">
    <source>
        <dbReference type="ARBA" id="ARBA00022448"/>
    </source>
</evidence>
<dbReference type="PANTHER" id="PTHR45897:SF4">
    <property type="entry name" value="HIGH-AFFINITY CHOLINE TRANSPORTER 1"/>
    <property type="match status" value="1"/>
</dbReference>
<dbReference type="GO" id="GO:0005307">
    <property type="term" value="F:choline:sodium symporter activity"/>
    <property type="evidence" value="ECO:0007669"/>
    <property type="project" value="TreeGrafter"/>
</dbReference>
<proteinExistence type="predicted"/>
<dbReference type="InterPro" id="IPR052244">
    <property type="entry name" value="Choline_transporter"/>
</dbReference>
<protein>
    <recommendedName>
        <fullName evidence="10">SLC5A9</fullName>
    </recommendedName>
</protein>